<dbReference type="RefSeq" id="WP_316935007.1">
    <property type="nucleotide sequence ID" value="NZ_CP135996.1"/>
</dbReference>
<gene>
    <name evidence="1" type="ORF">PXC00_13190</name>
</gene>
<evidence type="ECO:0000313" key="2">
    <source>
        <dbReference type="Proteomes" id="UP001300604"/>
    </source>
</evidence>
<reference evidence="2" key="3">
    <citation type="submission" date="2024-06" db="EMBL/GenBank/DDBJ databases">
        <authorList>
            <person name="Zeng C."/>
        </authorList>
    </citation>
    <scope>NUCLEOTIDE SEQUENCE [LARGE SCALE GENOMIC DNA]</scope>
    <source>
        <strain evidence="2">ZCY20-5</strain>
    </source>
</reference>
<keyword evidence="2" id="KW-1185">Reference proteome</keyword>
<dbReference type="EMBL" id="CP135996">
    <property type="protein sequence ID" value="WOC32131.1"/>
    <property type="molecule type" value="Genomic_DNA"/>
</dbReference>
<organism evidence="1 2">
    <name type="scientific">Caproicibacterium argilliputei</name>
    <dbReference type="NCBI Taxonomy" id="3030016"/>
    <lineage>
        <taxon>Bacteria</taxon>
        <taxon>Bacillati</taxon>
        <taxon>Bacillota</taxon>
        <taxon>Clostridia</taxon>
        <taxon>Eubacteriales</taxon>
        <taxon>Oscillospiraceae</taxon>
        <taxon>Caproicibacterium</taxon>
    </lineage>
</organism>
<sequence>MMRTNGIERMRWAKDLIFEKTSGLQELAVGSLHGEPYIRTSDKATVGLYLSVPPNRETGRYDCLFKGYLRTCGGYNTAEQMQALADEMQNIADLLKQLESAKILLTEDELNVFVGELKSIEEQQIPAPQTEQKEDKSI</sequence>
<dbReference type="KEGG" id="carl:PXC00_13190"/>
<reference evidence="2" key="1">
    <citation type="submission" date="2024-06" db="EMBL/GenBank/DDBJ databases">
        <title>Caproicibacterium argilliputei sp. nov, a novel caproic acid producing anaerobic bacterium isolated from pit mud.</title>
        <authorList>
            <person name="Zeng C."/>
        </authorList>
    </citation>
    <scope>NUCLEOTIDE SEQUENCE [LARGE SCALE GENOMIC DNA]</scope>
    <source>
        <strain evidence="2">ZCY20-5</strain>
    </source>
</reference>
<dbReference type="Proteomes" id="UP001300604">
    <property type="component" value="Chromosome"/>
</dbReference>
<protein>
    <submittedName>
        <fullName evidence="1">Uncharacterized protein</fullName>
    </submittedName>
</protein>
<reference evidence="1 2" key="2">
    <citation type="submission" date="2024-06" db="EMBL/GenBank/DDBJ databases">
        <title>Caproicibacterium argilliputei sp. nov, a novel caproic acid producing anaerobic bacterium isolated from pit mud.</title>
        <authorList>
            <person name="Xia S."/>
        </authorList>
    </citation>
    <scope>NUCLEOTIDE SEQUENCE [LARGE SCALE GENOMIC DNA]</scope>
    <source>
        <strain evidence="1 2">ZCY20-5</strain>
    </source>
</reference>
<name>A0AA97H106_9FIRM</name>
<proteinExistence type="predicted"/>
<evidence type="ECO:0000313" key="1">
    <source>
        <dbReference type="EMBL" id="WOC32131.1"/>
    </source>
</evidence>
<accession>A0AA97H106</accession>
<dbReference type="AlphaFoldDB" id="A0AA97H106"/>